<evidence type="ECO:0000259" key="11">
    <source>
        <dbReference type="Pfam" id="PF01331"/>
    </source>
</evidence>
<dbReference type="SUPFAM" id="SSF56091">
    <property type="entry name" value="DNA ligase/mRNA capping enzyme, catalytic domain"/>
    <property type="match status" value="1"/>
</dbReference>
<organism evidence="13 14">
    <name type="scientific">Daphnia pulex</name>
    <name type="common">Water flea</name>
    <dbReference type="NCBI Taxonomy" id="6669"/>
    <lineage>
        <taxon>Eukaryota</taxon>
        <taxon>Metazoa</taxon>
        <taxon>Ecdysozoa</taxon>
        <taxon>Arthropoda</taxon>
        <taxon>Crustacea</taxon>
        <taxon>Branchiopoda</taxon>
        <taxon>Diplostraca</taxon>
        <taxon>Cladocera</taxon>
        <taxon>Anomopoda</taxon>
        <taxon>Daphniidae</taxon>
        <taxon>Daphnia</taxon>
    </lineage>
</organism>
<sequence>MAFSSAKNMKLKIGLWIDLTNTSRFYDKNALNWSVGAAVKEFSKGRYPGIYKEHYIRELFTLYGDTDDAPLAPALPMWDCEADDDTPSREETEAVDDRNNTVFQIEGVSFFSSQIDNHHLVDTLIDGEMVIDKADGMRYLIYEEIIEPRKDAMKSGRIIREREPIGIRRKEFWHVSATSVLYKGEKFLRQLGHEPDGLVCQPIEECSSVLKWKPPSHNSVDFRLRIVIENRPGMLRERIGHLYVGGKNDTPFAIMKATKEMVPLDNKIIECRYEMNNGNGKWVFMRQRTDKSFPNSCNTATAVCQSIREPVMKEILEDFILNLRGMPPTPP</sequence>
<evidence type="ECO:0000256" key="6">
    <source>
        <dbReference type="ARBA" id="ARBA00022741"/>
    </source>
</evidence>
<dbReference type="HOGENOM" id="CLU_021710_3_0_1"/>
<dbReference type="InterPro" id="IPR012340">
    <property type="entry name" value="NA-bd_OB-fold"/>
</dbReference>
<keyword evidence="6" id="KW-0547">Nucleotide-binding</keyword>
<dbReference type="InterPro" id="IPR029021">
    <property type="entry name" value="Prot-tyrosine_phosphatase-like"/>
</dbReference>
<dbReference type="PANTHER" id="PTHR10367">
    <property type="entry name" value="MRNA-CAPPING ENZYME"/>
    <property type="match status" value="1"/>
</dbReference>
<dbReference type="InParanoid" id="E9GYS6"/>
<comment type="subcellular location">
    <subcellularLocation>
        <location evidence="1">Nucleus</location>
    </subcellularLocation>
</comment>
<evidence type="ECO:0000256" key="4">
    <source>
        <dbReference type="ARBA" id="ARBA00022679"/>
    </source>
</evidence>
<dbReference type="Proteomes" id="UP000000305">
    <property type="component" value="Unassembled WGS sequence"/>
</dbReference>
<evidence type="ECO:0000256" key="2">
    <source>
        <dbReference type="ARBA" id="ARBA00012475"/>
    </source>
</evidence>
<evidence type="ECO:0000259" key="12">
    <source>
        <dbReference type="Pfam" id="PF03919"/>
    </source>
</evidence>
<evidence type="ECO:0000256" key="10">
    <source>
        <dbReference type="ARBA" id="ARBA00044624"/>
    </source>
</evidence>
<dbReference type="Pfam" id="PF01331">
    <property type="entry name" value="mRNA_cap_enzyme"/>
    <property type="match status" value="1"/>
</dbReference>
<dbReference type="KEGG" id="dpx:DAPPUDRAFT_107985"/>
<dbReference type="GO" id="GO:0005634">
    <property type="term" value="C:nucleus"/>
    <property type="evidence" value="ECO:0007669"/>
    <property type="project" value="UniProtKB-SubCell"/>
</dbReference>
<evidence type="ECO:0000256" key="5">
    <source>
        <dbReference type="ARBA" id="ARBA00022695"/>
    </source>
</evidence>
<dbReference type="Gene3D" id="3.30.470.30">
    <property type="entry name" value="DNA ligase/mRNA capping enzyme"/>
    <property type="match status" value="2"/>
</dbReference>
<keyword evidence="5" id="KW-0548">Nucleotidyltransferase</keyword>
<dbReference type="EMBL" id="GL732576">
    <property type="protein sequence ID" value="EFX75361.1"/>
    <property type="molecule type" value="Genomic_DNA"/>
</dbReference>
<evidence type="ECO:0000256" key="1">
    <source>
        <dbReference type="ARBA" id="ARBA00004123"/>
    </source>
</evidence>
<dbReference type="Gene3D" id="2.40.50.140">
    <property type="entry name" value="Nucleic acid-binding proteins"/>
    <property type="match status" value="1"/>
</dbReference>
<name>E9GYS6_DAPPU</name>
<dbReference type="eggNOG" id="KOG2386">
    <property type="taxonomic scope" value="Eukaryota"/>
</dbReference>
<dbReference type="Pfam" id="PF03919">
    <property type="entry name" value="mRNA_cap_C"/>
    <property type="match status" value="1"/>
</dbReference>
<evidence type="ECO:0000256" key="3">
    <source>
        <dbReference type="ARBA" id="ARBA00022664"/>
    </source>
</evidence>
<evidence type="ECO:0000256" key="9">
    <source>
        <dbReference type="ARBA" id="ARBA00023242"/>
    </source>
</evidence>
<dbReference type="AlphaFoldDB" id="E9GYS6"/>
<protein>
    <recommendedName>
        <fullName evidence="2">mRNA guanylyltransferase</fullName>
        <ecNumber evidence="2">2.7.7.50</ecNumber>
    </recommendedName>
</protein>
<gene>
    <name evidence="13" type="ORF">DAPPUDRAFT_107985</name>
</gene>
<dbReference type="SUPFAM" id="SSF52799">
    <property type="entry name" value="(Phosphotyrosine protein) phosphatases II"/>
    <property type="match status" value="1"/>
</dbReference>
<dbReference type="GO" id="GO:0006370">
    <property type="term" value="P:7-methylguanosine mRNA capping"/>
    <property type="evidence" value="ECO:0000318"/>
    <property type="project" value="GO_Central"/>
</dbReference>
<keyword evidence="7" id="KW-0506">mRNA capping</keyword>
<reference evidence="13 14" key="1">
    <citation type="journal article" date="2011" name="Science">
        <title>The ecoresponsive genome of Daphnia pulex.</title>
        <authorList>
            <person name="Colbourne J.K."/>
            <person name="Pfrender M.E."/>
            <person name="Gilbert D."/>
            <person name="Thomas W.K."/>
            <person name="Tucker A."/>
            <person name="Oakley T.H."/>
            <person name="Tokishita S."/>
            <person name="Aerts A."/>
            <person name="Arnold G.J."/>
            <person name="Basu M.K."/>
            <person name="Bauer D.J."/>
            <person name="Caceres C.E."/>
            <person name="Carmel L."/>
            <person name="Casola C."/>
            <person name="Choi J.H."/>
            <person name="Detter J.C."/>
            <person name="Dong Q."/>
            <person name="Dusheyko S."/>
            <person name="Eads B.D."/>
            <person name="Frohlich T."/>
            <person name="Geiler-Samerotte K.A."/>
            <person name="Gerlach D."/>
            <person name="Hatcher P."/>
            <person name="Jogdeo S."/>
            <person name="Krijgsveld J."/>
            <person name="Kriventseva E.V."/>
            <person name="Kultz D."/>
            <person name="Laforsch C."/>
            <person name="Lindquist E."/>
            <person name="Lopez J."/>
            <person name="Manak J.R."/>
            <person name="Muller J."/>
            <person name="Pangilinan J."/>
            <person name="Patwardhan R.P."/>
            <person name="Pitluck S."/>
            <person name="Pritham E.J."/>
            <person name="Rechtsteiner A."/>
            <person name="Rho M."/>
            <person name="Rogozin I.B."/>
            <person name="Sakarya O."/>
            <person name="Salamov A."/>
            <person name="Schaack S."/>
            <person name="Shapiro H."/>
            <person name="Shiga Y."/>
            <person name="Skalitzky C."/>
            <person name="Smith Z."/>
            <person name="Souvorov A."/>
            <person name="Sung W."/>
            <person name="Tang Z."/>
            <person name="Tsuchiya D."/>
            <person name="Tu H."/>
            <person name="Vos H."/>
            <person name="Wang M."/>
            <person name="Wolf Y.I."/>
            <person name="Yamagata H."/>
            <person name="Yamada T."/>
            <person name="Ye Y."/>
            <person name="Shaw J.R."/>
            <person name="Andrews J."/>
            <person name="Crease T.J."/>
            <person name="Tang H."/>
            <person name="Lucas S.M."/>
            <person name="Robertson H.M."/>
            <person name="Bork P."/>
            <person name="Koonin E.V."/>
            <person name="Zdobnov E.M."/>
            <person name="Grigoriev I.V."/>
            <person name="Lynch M."/>
            <person name="Boore J.L."/>
        </authorList>
    </citation>
    <scope>NUCLEOTIDE SEQUENCE [LARGE SCALE GENOMIC DNA]</scope>
</reference>
<dbReference type="FunFam" id="3.90.190.10:FF:000387">
    <property type="entry name" value="Uncharacterized protein"/>
    <property type="match status" value="1"/>
</dbReference>
<evidence type="ECO:0000256" key="8">
    <source>
        <dbReference type="ARBA" id="ARBA00023134"/>
    </source>
</evidence>
<evidence type="ECO:0000256" key="7">
    <source>
        <dbReference type="ARBA" id="ARBA00023042"/>
    </source>
</evidence>
<dbReference type="InterPro" id="IPR001339">
    <property type="entry name" value="mRNA_cap_enzyme_adenylation"/>
</dbReference>
<dbReference type="PhylomeDB" id="E9GYS6"/>
<accession>E9GYS6</accession>
<keyword evidence="3" id="KW-0507">mRNA processing</keyword>
<dbReference type="InterPro" id="IPR013846">
    <property type="entry name" value="mRNA_cap_enzyme_C"/>
</dbReference>
<dbReference type="STRING" id="6669.E9GYS6"/>
<dbReference type="EC" id="2.7.7.50" evidence="2"/>
<evidence type="ECO:0000313" key="13">
    <source>
        <dbReference type="EMBL" id="EFX75361.1"/>
    </source>
</evidence>
<dbReference type="SUPFAM" id="SSF50249">
    <property type="entry name" value="Nucleic acid-binding proteins"/>
    <property type="match status" value="1"/>
</dbReference>
<dbReference type="GO" id="GO:0004484">
    <property type="term" value="F:mRNA guanylyltransferase activity"/>
    <property type="evidence" value="ECO:0000318"/>
    <property type="project" value="GO_Central"/>
</dbReference>
<dbReference type="InterPro" id="IPR051029">
    <property type="entry name" value="mRNA_Capping_Enz/RNA_Phosphat"/>
</dbReference>
<feature type="domain" description="mRNA capping enzyme adenylation" evidence="11">
    <location>
        <begin position="141"/>
        <end position="213"/>
    </location>
</feature>
<dbReference type="OrthoDB" id="200924at2759"/>
<keyword evidence="14" id="KW-1185">Reference proteome</keyword>
<dbReference type="FunFam" id="2.40.50.140:FF:000111">
    <property type="entry name" value="mRNA-capping enzyme"/>
    <property type="match status" value="1"/>
</dbReference>
<evidence type="ECO:0000313" key="14">
    <source>
        <dbReference type="Proteomes" id="UP000000305"/>
    </source>
</evidence>
<dbReference type="OMA" id="ACPRELK"/>
<dbReference type="GO" id="GO:0005524">
    <property type="term" value="F:ATP binding"/>
    <property type="evidence" value="ECO:0007669"/>
    <property type="project" value="InterPro"/>
</dbReference>
<proteinExistence type="predicted"/>
<feature type="domain" description="mRNA capping enzyme C-terminal" evidence="12">
    <location>
        <begin position="218"/>
        <end position="316"/>
    </location>
</feature>
<keyword evidence="9" id="KW-0539">Nucleus</keyword>
<dbReference type="PANTHER" id="PTHR10367:SF17">
    <property type="entry name" value="MRNA-CAPPING ENZYME"/>
    <property type="match status" value="1"/>
</dbReference>
<keyword evidence="4" id="KW-0808">Transferase</keyword>
<dbReference type="Gene3D" id="3.90.190.10">
    <property type="entry name" value="Protein tyrosine phosphatase superfamily"/>
    <property type="match status" value="1"/>
</dbReference>
<dbReference type="GO" id="GO:0005525">
    <property type="term" value="F:GTP binding"/>
    <property type="evidence" value="ECO:0007669"/>
    <property type="project" value="UniProtKB-KW"/>
</dbReference>
<keyword evidence="8" id="KW-0342">GTP-binding</keyword>
<comment type="catalytic activity">
    <reaction evidence="10">
        <text>a 5'-end diphospho-ribonucleoside in mRNA + GTP + H(+) = a 5'-end (5'-triphosphoguanosine)-ribonucleoside in mRNA + diphosphate</text>
        <dbReference type="Rhea" id="RHEA:67012"/>
        <dbReference type="Rhea" id="RHEA-COMP:17165"/>
        <dbReference type="Rhea" id="RHEA-COMP:17166"/>
        <dbReference type="ChEBI" id="CHEBI:15378"/>
        <dbReference type="ChEBI" id="CHEBI:33019"/>
        <dbReference type="ChEBI" id="CHEBI:37565"/>
        <dbReference type="ChEBI" id="CHEBI:167616"/>
        <dbReference type="ChEBI" id="CHEBI:167617"/>
        <dbReference type="EC" id="2.7.7.50"/>
    </reaction>
    <physiologicalReaction direction="left-to-right" evidence="10">
        <dbReference type="Rhea" id="RHEA:67013"/>
    </physiologicalReaction>
</comment>